<feature type="compositionally biased region" description="Basic and acidic residues" evidence="1">
    <location>
        <begin position="12"/>
        <end position="24"/>
    </location>
</feature>
<name>A0A1M6QTX8_9ACTN</name>
<evidence type="ECO:0000256" key="1">
    <source>
        <dbReference type="SAM" id="MobiDB-lite"/>
    </source>
</evidence>
<feature type="region of interest" description="Disordered" evidence="1">
    <location>
        <begin position="1"/>
        <end position="24"/>
    </location>
</feature>
<dbReference type="STRING" id="758803.SAMN05421803_11626"/>
<keyword evidence="2" id="KW-1133">Transmembrane helix</keyword>
<accession>A0A1M6QTX8</accession>
<feature type="transmembrane region" description="Helical" evidence="2">
    <location>
        <begin position="38"/>
        <end position="56"/>
    </location>
</feature>
<evidence type="ECO:0008006" key="5">
    <source>
        <dbReference type="Google" id="ProtNLM"/>
    </source>
</evidence>
<keyword evidence="2" id="KW-0472">Membrane</keyword>
<proteinExistence type="predicted"/>
<dbReference type="Pfam" id="PF11209">
    <property type="entry name" value="LmeA"/>
    <property type="match status" value="1"/>
</dbReference>
<dbReference type="Proteomes" id="UP000184452">
    <property type="component" value="Unassembled WGS sequence"/>
</dbReference>
<reference evidence="3 4" key="1">
    <citation type="submission" date="2016-11" db="EMBL/GenBank/DDBJ databases">
        <authorList>
            <person name="Jaros S."/>
            <person name="Januszkiewicz K."/>
            <person name="Wedrychowicz H."/>
        </authorList>
    </citation>
    <scope>NUCLEOTIDE SEQUENCE [LARGE SCALE GENOMIC DNA]</scope>
    <source>
        <strain evidence="3 4">CGMCC 4.5723</strain>
    </source>
</reference>
<organism evidence="3 4">
    <name type="scientific">Nocardiopsis flavescens</name>
    <dbReference type="NCBI Taxonomy" id="758803"/>
    <lineage>
        <taxon>Bacteria</taxon>
        <taxon>Bacillati</taxon>
        <taxon>Actinomycetota</taxon>
        <taxon>Actinomycetes</taxon>
        <taxon>Streptosporangiales</taxon>
        <taxon>Nocardiopsidaceae</taxon>
        <taxon>Nocardiopsis</taxon>
    </lineage>
</organism>
<dbReference type="EMBL" id="FQZK01000016">
    <property type="protein sequence ID" value="SHK23711.1"/>
    <property type="molecule type" value="Genomic_DNA"/>
</dbReference>
<keyword evidence="4" id="KW-1185">Reference proteome</keyword>
<evidence type="ECO:0000313" key="4">
    <source>
        <dbReference type="Proteomes" id="UP000184452"/>
    </source>
</evidence>
<keyword evidence="2" id="KW-0812">Transmembrane</keyword>
<dbReference type="AlphaFoldDB" id="A0A1M6QTX8"/>
<evidence type="ECO:0000256" key="2">
    <source>
        <dbReference type="SAM" id="Phobius"/>
    </source>
</evidence>
<dbReference type="InterPro" id="IPR021373">
    <property type="entry name" value="DUF2993"/>
</dbReference>
<sequence length="266" mass="27409">MTGAPLAPMACDDDRPRPRAESRAGAKESVLGFQMRKFLVVLLILLAALVVGADLGGRALAQNMIAGQVQQQFQMEQEPSVEIGGWAFLPQALGGTYEEIVISAPSATFGEYPVEQIEVRASDVDAPLAELLSDPSVTAGRIDGSAVLPYSILNPFLPEGITVSTEGGLPYASGELALSDLGISVPVSAALDIAVQDGVVSVTPTDIQVEGAPTDISGLVSSMVTVSFPVPQMPFGMTVTEAEAVSGGLRVDGTAQDVPLMGAEAA</sequence>
<gene>
    <name evidence="3" type="ORF">SAMN05421803_11626</name>
</gene>
<protein>
    <recommendedName>
        <fullName evidence="5">DUF2993 domain-containing protein</fullName>
    </recommendedName>
</protein>
<evidence type="ECO:0000313" key="3">
    <source>
        <dbReference type="EMBL" id="SHK23711.1"/>
    </source>
</evidence>